<dbReference type="EMBL" id="QREH01000001">
    <property type="protein sequence ID" value="REE03284.1"/>
    <property type="molecule type" value="Genomic_DNA"/>
</dbReference>
<comment type="cofactor">
    <cofactor evidence="7">
        <name>Zn(2+)</name>
        <dbReference type="ChEBI" id="CHEBI:29105"/>
    </cofactor>
    <text evidence="7">Binds 1 zinc ion.</text>
</comment>
<keyword evidence="6 7" id="KW-0482">Metalloprotease</keyword>
<accession>A0A3D9LC85</accession>
<protein>
    <submittedName>
        <fullName evidence="10">Peptidyl-dipeptidase Dcp</fullName>
    </submittedName>
</protein>
<dbReference type="InterPro" id="IPR034005">
    <property type="entry name" value="M3A_DCP"/>
</dbReference>
<keyword evidence="3 7" id="KW-0479">Metal-binding</keyword>
<evidence type="ECO:0000256" key="8">
    <source>
        <dbReference type="SAM" id="MobiDB-lite"/>
    </source>
</evidence>
<dbReference type="AlphaFoldDB" id="A0A3D9LC85"/>
<dbReference type="GO" id="GO:0006508">
    <property type="term" value="P:proteolysis"/>
    <property type="evidence" value="ECO:0007669"/>
    <property type="project" value="UniProtKB-KW"/>
</dbReference>
<dbReference type="Gene3D" id="3.40.390.10">
    <property type="entry name" value="Collagenase (Catalytic Domain)"/>
    <property type="match status" value="1"/>
</dbReference>
<dbReference type="Gene3D" id="1.10.1370.40">
    <property type="match status" value="1"/>
</dbReference>
<dbReference type="Proteomes" id="UP000256727">
    <property type="component" value="Unassembled WGS sequence"/>
</dbReference>
<dbReference type="GO" id="GO:0005829">
    <property type="term" value="C:cytosol"/>
    <property type="evidence" value="ECO:0007669"/>
    <property type="project" value="TreeGrafter"/>
</dbReference>
<evidence type="ECO:0000256" key="4">
    <source>
        <dbReference type="ARBA" id="ARBA00022801"/>
    </source>
</evidence>
<organism evidence="10 11">
    <name type="scientific">Citricoccus muralis</name>
    <dbReference type="NCBI Taxonomy" id="169134"/>
    <lineage>
        <taxon>Bacteria</taxon>
        <taxon>Bacillati</taxon>
        <taxon>Actinomycetota</taxon>
        <taxon>Actinomycetes</taxon>
        <taxon>Micrococcales</taxon>
        <taxon>Micrococcaceae</taxon>
        <taxon>Citricoccus</taxon>
    </lineage>
</organism>
<reference evidence="10 11" key="1">
    <citation type="submission" date="2018-07" db="EMBL/GenBank/DDBJ databases">
        <title>Sequencing the genomes of 1000 actinobacteria strains.</title>
        <authorList>
            <person name="Klenk H.-P."/>
        </authorList>
    </citation>
    <scope>NUCLEOTIDE SEQUENCE [LARGE SCALE GENOMIC DNA]</scope>
    <source>
        <strain evidence="10 11">DSM 14442</strain>
    </source>
</reference>
<keyword evidence="4 7" id="KW-0378">Hydrolase</keyword>
<evidence type="ECO:0000256" key="7">
    <source>
        <dbReference type="RuleBase" id="RU003435"/>
    </source>
</evidence>
<dbReference type="Pfam" id="PF01432">
    <property type="entry name" value="Peptidase_M3"/>
    <property type="match status" value="1"/>
</dbReference>
<keyword evidence="11" id="KW-1185">Reference proteome</keyword>
<dbReference type="Gene3D" id="1.10.1370.10">
    <property type="entry name" value="Neurolysin, domain 3"/>
    <property type="match status" value="1"/>
</dbReference>
<comment type="caution">
    <text evidence="10">The sequence shown here is derived from an EMBL/GenBank/DDBJ whole genome shotgun (WGS) entry which is preliminary data.</text>
</comment>
<feature type="region of interest" description="Disordered" evidence="8">
    <location>
        <begin position="1"/>
        <end position="20"/>
    </location>
</feature>
<evidence type="ECO:0000256" key="3">
    <source>
        <dbReference type="ARBA" id="ARBA00022723"/>
    </source>
</evidence>
<evidence type="ECO:0000313" key="10">
    <source>
        <dbReference type="EMBL" id="REE03284.1"/>
    </source>
</evidence>
<dbReference type="PANTHER" id="PTHR43660">
    <property type="entry name" value="DIPEPTIDYL CARBOXYPEPTIDASE"/>
    <property type="match status" value="1"/>
</dbReference>
<dbReference type="PANTHER" id="PTHR43660:SF1">
    <property type="entry name" value="DIPEPTIDYL CARBOXYPEPTIDASE"/>
    <property type="match status" value="1"/>
</dbReference>
<sequence length="688" mass="75824">MKQLLTMTTETPSATGTNPLLAPSPLPYGLPDFAALDDEHFLPAFRAGMSEHRAELEAITADPAEPTFENTFLAFERSGQLLRRVHQVFSNLVAADGTEARQEIDEEISPELSAHWDAIHLDAALYGRLARVDLDGNGGLEAEDRRLAEETLKTFRLLGADLGGEAKVRLAAINERLAVLSSQYGRRMVAENTASAVWFGSAGEVAGLSEQDLASAAAAARNAGHDAGYLLTLSMFTSQPWLETLENPESRRRVHESAWQRGTTPGENFALDLAVEQAGLRAEKAGLLGFSSWADYALQDRTAPSLDAVRDLLARIIPAATANARREKAEIEAEAGHPVQAWDWPFYAARIERERYRVDTSALRSYFELDRVLTEGVFAAATALYGITFRERPDLHGYQPDVRVWEVREADGTGLGLFVGDFFTRPTKSGGAWMNSFRDASTFFGERPVVSNNLNIPSPAAGEPALLTVDQVNTLFHEFGHALHGLLSSGRYATLSGTAVPRDFVEFPSQVNEMWMYWPEIVSAYARHVGTGEVIDPDVLAAIEASSLWGEGFRTTEYLGATMLDLAWHSLAPGTTVEEPLAFEADQLRAAGLDPDLVAPRYRSSYFKHIFGGGYAAGYYSYLWSEVLDADTVEWFRAHGGLSRENGERFRSELLARGNTRDPMESYRRFRGGDADPEHLLRRRGLLG</sequence>
<evidence type="ECO:0000259" key="9">
    <source>
        <dbReference type="Pfam" id="PF01432"/>
    </source>
</evidence>
<dbReference type="InterPro" id="IPR045090">
    <property type="entry name" value="Pept_M3A_M3B"/>
</dbReference>
<keyword evidence="5 7" id="KW-0862">Zinc</keyword>
<dbReference type="InterPro" id="IPR001567">
    <property type="entry name" value="Pept_M3A_M3B_dom"/>
</dbReference>
<evidence type="ECO:0000313" key="11">
    <source>
        <dbReference type="Proteomes" id="UP000256727"/>
    </source>
</evidence>
<dbReference type="SUPFAM" id="SSF55486">
    <property type="entry name" value="Metalloproteases ('zincins'), catalytic domain"/>
    <property type="match status" value="1"/>
</dbReference>
<feature type="domain" description="Peptidase M3A/M3B catalytic" evidence="9">
    <location>
        <begin position="245"/>
        <end position="685"/>
    </location>
</feature>
<evidence type="ECO:0000256" key="5">
    <source>
        <dbReference type="ARBA" id="ARBA00022833"/>
    </source>
</evidence>
<keyword evidence="2 7" id="KW-0645">Protease</keyword>
<dbReference type="GO" id="GO:0004180">
    <property type="term" value="F:carboxypeptidase activity"/>
    <property type="evidence" value="ECO:0007669"/>
    <property type="project" value="TreeGrafter"/>
</dbReference>
<evidence type="ECO:0000256" key="1">
    <source>
        <dbReference type="ARBA" id="ARBA00006040"/>
    </source>
</evidence>
<dbReference type="GO" id="GO:0046872">
    <property type="term" value="F:metal ion binding"/>
    <property type="evidence" value="ECO:0007669"/>
    <property type="project" value="UniProtKB-UniRule"/>
</dbReference>
<dbReference type="FunFam" id="3.40.390.10:FF:000009">
    <property type="entry name" value="Oligopeptidase A"/>
    <property type="match status" value="1"/>
</dbReference>
<proteinExistence type="inferred from homology"/>
<dbReference type="InterPro" id="IPR024079">
    <property type="entry name" value="MetalloPept_cat_dom_sf"/>
</dbReference>
<dbReference type="GO" id="GO:0004222">
    <property type="term" value="F:metalloendopeptidase activity"/>
    <property type="evidence" value="ECO:0007669"/>
    <property type="project" value="InterPro"/>
</dbReference>
<feature type="compositionally biased region" description="Polar residues" evidence="8">
    <location>
        <begin position="1"/>
        <end position="18"/>
    </location>
</feature>
<comment type="similarity">
    <text evidence="1 7">Belongs to the peptidase M3 family.</text>
</comment>
<dbReference type="CDD" id="cd06456">
    <property type="entry name" value="M3A_DCP"/>
    <property type="match status" value="1"/>
</dbReference>
<name>A0A3D9LC85_9MICC</name>
<gene>
    <name evidence="10" type="ORF">C8E99_1091</name>
</gene>
<dbReference type="InterPro" id="IPR024077">
    <property type="entry name" value="Neurolysin/TOP_dom2"/>
</dbReference>
<evidence type="ECO:0000256" key="6">
    <source>
        <dbReference type="ARBA" id="ARBA00023049"/>
    </source>
</evidence>
<evidence type="ECO:0000256" key="2">
    <source>
        <dbReference type="ARBA" id="ARBA00022670"/>
    </source>
</evidence>